<dbReference type="AlphaFoldDB" id="A0A411A8H3"/>
<dbReference type="InterPro" id="IPR006724">
    <property type="entry name" value="Phage_TTP"/>
</dbReference>
<dbReference type="RefSeq" id="WP_014418477.1">
    <property type="nucleotide sequence ID" value="NZ_CP017775.1"/>
</dbReference>
<dbReference type="EMBL" id="CP063687">
    <property type="protein sequence ID" value="QOY28077.1"/>
    <property type="molecule type" value="Genomic_DNA"/>
</dbReference>
<dbReference type="Proteomes" id="UP000587477">
    <property type="component" value="Chromosome"/>
</dbReference>
<protein>
    <submittedName>
        <fullName evidence="2">Uncharacterized protein</fullName>
    </submittedName>
</protein>
<sequence>MPEYSSMVGLEGVKYSPLVKEKGLWIASKIIDYPHVINAKMATDSSTEKQYADNKVADLAVSTGSTKLDLEMRDVPPEHLVNLFGIEETKDGLYLFKKNVTPPWIAITFFGVKANGKKRHVGLVQGRFTLPDDDWSTKKEKIDFQTSKLSAEFLEREQDDVYKIIADEDAPNFDLDKFYEKVYGNAYTSSNDEPKASKSTDLGA</sequence>
<evidence type="ECO:0000313" key="1">
    <source>
        <dbReference type="EMBL" id="QOY28023.1"/>
    </source>
</evidence>
<reference evidence="2" key="1">
    <citation type="journal article" date="2020" name="Genomics">
        <title>Complete genome sequence of Bacillus velezensis NST6 and comparison with the species belonging to operational group B. amyloliquefaciens.</title>
        <authorList>
            <person name="Choi J."/>
            <person name="Nam J."/>
            <person name="Seo M.H."/>
        </authorList>
    </citation>
    <scope>NUCLEOTIDE SEQUENCE</scope>
    <source>
        <strain evidence="2">NST6</strain>
    </source>
</reference>
<evidence type="ECO:0000313" key="3">
    <source>
        <dbReference type="Proteomes" id="UP000587477"/>
    </source>
</evidence>
<dbReference type="InterPro" id="IPR006490">
    <property type="entry name" value="Maj_tail_phi13"/>
</dbReference>
<dbReference type="EMBL" id="CP063687">
    <property type="protein sequence ID" value="QOY28023.1"/>
    <property type="molecule type" value="Genomic_DNA"/>
</dbReference>
<name>A0A411A8H3_BACVE</name>
<gene>
    <name evidence="1" type="ORF">BACVE_003063</name>
    <name evidence="2" type="ORF">BACVE_003117</name>
</gene>
<reference evidence="3" key="2">
    <citation type="submission" date="2020-10" db="EMBL/GenBank/DDBJ databases">
        <title>Complete genome sequence of Bacillus velezensis NST6.</title>
        <authorList>
            <person name="Choi J."/>
        </authorList>
    </citation>
    <scope>NUCLEOTIDE SEQUENCE [LARGE SCALE GENOMIC DNA]</scope>
    <source>
        <strain evidence="3">NST6</strain>
    </source>
</reference>
<organism evidence="2 3">
    <name type="scientific">Bacillus velezensis</name>
    <dbReference type="NCBI Taxonomy" id="492670"/>
    <lineage>
        <taxon>Bacteria</taxon>
        <taxon>Bacillati</taxon>
        <taxon>Bacillota</taxon>
        <taxon>Bacilli</taxon>
        <taxon>Bacillales</taxon>
        <taxon>Bacillaceae</taxon>
        <taxon>Bacillus</taxon>
        <taxon>Bacillus amyloliquefaciens group</taxon>
    </lineage>
</organism>
<dbReference type="NCBIfam" id="TIGR01603">
    <property type="entry name" value="maj_tail_phi13"/>
    <property type="match status" value="1"/>
</dbReference>
<accession>A0A411A8H3</accession>
<dbReference type="Pfam" id="PF04630">
    <property type="entry name" value="Phage_TTP_1"/>
    <property type="match status" value="1"/>
</dbReference>
<evidence type="ECO:0000313" key="2">
    <source>
        <dbReference type="EMBL" id="QOY28077.1"/>
    </source>
</evidence>
<proteinExistence type="predicted"/>